<organism evidence="2 3">
    <name type="scientific">Puccinia graminis f. sp. tritici</name>
    <dbReference type="NCBI Taxonomy" id="56615"/>
    <lineage>
        <taxon>Eukaryota</taxon>
        <taxon>Fungi</taxon>
        <taxon>Dikarya</taxon>
        <taxon>Basidiomycota</taxon>
        <taxon>Pucciniomycotina</taxon>
        <taxon>Pucciniomycetes</taxon>
        <taxon>Pucciniales</taxon>
        <taxon>Pucciniaceae</taxon>
        <taxon>Puccinia</taxon>
    </lineage>
</organism>
<proteinExistence type="predicted"/>
<feature type="compositionally biased region" description="Basic residues" evidence="1">
    <location>
        <begin position="52"/>
        <end position="65"/>
    </location>
</feature>
<feature type="region of interest" description="Disordered" evidence="1">
    <location>
        <begin position="1"/>
        <end position="65"/>
    </location>
</feature>
<evidence type="ECO:0000256" key="1">
    <source>
        <dbReference type="SAM" id="MobiDB-lite"/>
    </source>
</evidence>
<name>A0A5B0NMP0_PUCGR</name>
<sequence>MASNTNQPPDQEPNPASNGIESSSTQTTLTNQEELLKAQKTAHNTTSPAYLGHHKPRHKTKSPQN</sequence>
<feature type="compositionally biased region" description="Low complexity" evidence="1">
    <location>
        <begin position="21"/>
        <end position="33"/>
    </location>
</feature>
<evidence type="ECO:0000313" key="3">
    <source>
        <dbReference type="Proteomes" id="UP000324748"/>
    </source>
</evidence>
<gene>
    <name evidence="2" type="ORF">PGT21_008387</name>
</gene>
<comment type="caution">
    <text evidence="2">The sequence shown here is derived from an EMBL/GenBank/DDBJ whole genome shotgun (WGS) entry which is preliminary data.</text>
</comment>
<keyword evidence="3" id="KW-1185">Reference proteome</keyword>
<dbReference type="AlphaFoldDB" id="A0A5B0NMP0"/>
<protein>
    <submittedName>
        <fullName evidence="2">Uncharacterized protein</fullName>
    </submittedName>
</protein>
<evidence type="ECO:0000313" key="2">
    <source>
        <dbReference type="EMBL" id="KAA1089148.1"/>
    </source>
</evidence>
<feature type="compositionally biased region" description="Polar residues" evidence="1">
    <location>
        <begin position="1"/>
        <end position="20"/>
    </location>
</feature>
<dbReference type="EMBL" id="VSWC01000093">
    <property type="protein sequence ID" value="KAA1089148.1"/>
    <property type="molecule type" value="Genomic_DNA"/>
</dbReference>
<accession>A0A5B0NMP0</accession>
<dbReference type="Proteomes" id="UP000324748">
    <property type="component" value="Unassembled WGS sequence"/>
</dbReference>
<reference evidence="2 3" key="1">
    <citation type="submission" date="2019-05" db="EMBL/GenBank/DDBJ databases">
        <title>Emergence of the Ug99 lineage of the wheat stem rust pathogen through somatic hybridization.</title>
        <authorList>
            <person name="Li F."/>
            <person name="Upadhyaya N.M."/>
            <person name="Sperschneider J."/>
            <person name="Matny O."/>
            <person name="Nguyen-Phuc H."/>
            <person name="Mago R."/>
            <person name="Raley C."/>
            <person name="Miller M.E."/>
            <person name="Silverstein K.A.T."/>
            <person name="Henningsen E."/>
            <person name="Hirsch C.D."/>
            <person name="Visser B."/>
            <person name="Pretorius Z.A."/>
            <person name="Steffenson B.J."/>
            <person name="Schwessinger B."/>
            <person name="Dodds P.N."/>
            <person name="Figueroa M."/>
        </authorList>
    </citation>
    <scope>NUCLEOTIDE SEQUENCE [LARGE SCALE GENOMIC DNA]</scope>
    <source>
        <strain evidence="2">21-0</strain>
    </source>
</reference>